<accession>A0A9P9ISP5</accession>
<reference evidence="1" key="1">
    <citation type="journal article" date="2021" name="Nat. Commun.">
        <title>Genetic determinants of endophytism in the Arabidopsis root mycobiome.</title>
        <authorList>
            <person name="Mesny F."/>
            <person name="Miyauchi S."/>
            <person name="Thiergart T."/>
            <person name="Pickel B."/>
            <person name="Atanasova L."/>
            <person name="Karlsson M."/>
            <person name="Huettel B."/>
            <person name="Barry K.W."/>
            <person name="Haridas S."/>
            <person name="Chen C."/>
            <person name="Bauer D."/>
            <person name="Andreopoulos W."/>
            <person name="Pangilinan J."/>
            <person name="LaButti K."/>
            <person name="Riley R."/>
            <person name="Lipzen A."/>
            <person name="Clum A."/>
            <person name="Drula E."/>
            <person name="Henrissat B."/>
            <person name="Kohler A."/>
            <person name="Grigoriev I.V."/>
            <person name="Martin F.M."/>
            <person name="Hacquard S."/>
        </authorList>
    </citation>
    <scope>NUCLEOTIDE SEQUENCE</scope>
    <source>
        <strain evidence="1">MPI-CAGE-AT-0021</strain>
    </source>
</reference>
<evidence type="ECO:0000313" key="2">
    <source>
        <dbReference type="Proteomes" id="UP000717696"/>
    </source>
</evidence>
<organism evidence="1 2">
    <name type="scientific">Dactylonectria estremocensis</name>
    <dbReference type="NCBI Taxonomy" id="1079267"/>
    <lineage>
        <taxon>Eukaryota</taxon>
        <taxon>Fungi</taxon>
        <taxon>Dikarya</taxon>
        <taxon>Ascomycota</taxon>
        <taxon>Pezizomycotina</taxon>
        <taxon>Sordariomycetes</taxon>
        <taxon>Hypocreomycetidae</taxon>
        <taxon>Hypocreales</taxon>
        <taxon>Nectriaceae</taxon>
        <taxon>Dactylonectria</taxon>
    </lineage>
</organism>
<name>A0A9P9ISP5_9HYPO</name>
<sequence>LRNFKRTDAHATKESRVATSVIPIIEVDPGDTRCTASDVPFSNLDHLTDVSLVCAKPDLYYGARPEQLHPKLRQLGNLIVPSTQWDLPIVPNNFVEIKAPDGSISVAIRQTLYDGTCGARRCRSVQTRLLEDKAVRLAVTPLGVTCGG</sequence>
<dbReference type="OrthoDB" id="5336565at2759"/>
<comment type="caution">
    <text evidence="1">The sequence shown here is derived from an EMBL/GenBank/DDBJ whole genome shotgun (WGS) entry which is preliminary data.</text>
</comment>
<protein>
    <submittedName>
        <fullName evidence="1">Uncharacterized protein</fullName>
    </submittedName>
</protein>
<gene>
    <name evidence="1" type="ORF">B0J13DRAFT_645672</name>
</gene>
<dbReference type="AlphaFoldDB" id="A0A9P9ISP5"/>
<proteinExistence type="predicted"/>
<keyword evidence="2" id="KW-1185">Reference proteome</keyword>
<dbReference type="EMBL" id="JAGMUU010000021">
    <property type="protein sequence ID" value="KAH7129634.1"/>
    <property type="molecule type" value="Genomic_DNA"/>
</dbReference>
<evidence type="ECO:0000313" key="1">
    <source>
        <dbReference type="EMBL" id="KAH7129634.1"/>
    </source>
</evidence>
<feature type="non-terminal residue" evidence="1">
    <location>
        <position position="1"/>
    </location>
</feature>
<dbReference type="Proteomes" id="UP000717696">
    <property type="component" value="Unassembled WGS sequence"/>
</dbReference>